<dbReference type="PANTHER" id="PTHR14136">
    <property type="entry name" value="BTB_POZ DOMAIN-CONTAINING PROTEIN KCTD9"/>
    <property type="match status" value="1"/>
</dbReference>
<evidence type="ECO:0000313" key="1">
    <source>
        <dbReference type="EMBL" id="MDN7246006.1"/>
    </source>
</evidence>
<dbReference type="PANTHER" id="PTHR14136:SF17">
    <property type="entry name" value="BTB_POZ DOMAIN-CONTAINING PROTEIN KCTD9"/>
    <property type="match status" value="1"/>
</dbReference>
<protein>
    <submittedName>
        <fullName evidence="1">Pentapeptide repeat-containing protein</fullName>
    </submittedName>
</protein>
<keyword evidence="2" id="KW-1185">Reference proteome</keyword>
<dbReference type="Gene3D" id="2.160.20.80">
    <property type="entry name" value="E3 ubiquitin-protein ligase SopA"/>
    <property type="match status" value="1"/>
</dbReference>
<organism evidence="1 2">
    <name type="scientific">Planococcus shenhongbingii</name>
    <dbReference type="NCBI Taxonomy" id="3058398"/>
    <lineage>
        <taxon>Bacteria</taxon>
        <taxon>Bacillati</taxon>
        <taxon>Bacillota</taxon>
        <taxon>Bacilli</taxon>
        <taxon>Bacillales</taxon>
        <taxon>Caryophanaceae</taxon>
        <taxon>Planococcus</taxon>
    </lineage>
</organism>
<sequence length="293" mass="32608">MMENRDGAKRNLELVQKNLKADCGNCFALCCAGLCFTASADFAFDKAAGVPCPNLQSDFRCGIHEDLRRSGFKGCTVFDCYGSGQKVSQVTFKGKDWRKDPGAAKEMFAVFPVMTQLHEMLWYLADAMKQETAKQIYNELEEMMQKTERLTLLEVPELMALDIPIHRAQVNDLLVKASELARADVLKRNKGRKSKKLTQRNADMMGAELKGADLKGVDFRGAYFIAANLRQADLRTADLIGADFRDADISGADLSTSLFLTQVQANAAIGDCHTKLPEAISRPDHWAKKPRIF</sequence>
<evidence type="ECO:0000313" key="2">
    <source>
        <dbReference type="Proteomes" id="UP001172142"/>
    </source>
</evidence>
<accession>A0ABT8NDT5</accession>
<dbReference type="InterPro" id="IPR051082">
    <property type="entry name" value="Pentapeptide-BTB/POZ_domain"/>
</dbReference>
<reference evidence="1 2" key="1">
    <citation type="submission" date="2023-07" db="EMBL/GenBank/DDBJ databases">
        <title>Novel species in genus Planococcus.</title>
        <authorList>
            <person name="Ning S."/>
        </authorList>
    </citation>
    <scope>NUCLEOTIDE SEQUENCE [LARGE SCALE GENOMIC DNA]</scope>
    <source>
        <strain evidence="1 2">N017</strain>
    </source>
</reference>
<gene>
    <name evidence="1" type="ORF">QWY13_10860</name>
</gene>
<proteinExistence type="predicted"/>
<dbReference type="Proteomes" id="UP001172142">
    <property type="component" value="Unassembled WGS sequence"/>
</dbReference>
<dbReference type="RefSeq" id="WP_301856621.1">
    <property type="nucleotide sequence ID" value="NZ_JAUJWU010000002.1"/>
</dbReference>
<dbReference type="Pfam" id="PF00805">
    <property type="entry name" value="Pentapeptide"/>
    <property type="match status" value="1"/>
</dbReference>
<dbReference type="InterPro" id="IPR001646">
    <property type="entry name" value="5peptide_repeat"/>
</dbReference>
<dbReference type="EMBL" id="JAUJWU010000002">
    <property type="protein sequence ID" value="MDN7246006.1"/>
    <property type="molecule type" value="Genomic_DNA"/>
</dbReference>
<comment type="caution">
    <text evidence="1">The sequence shown here is derived from an EMBL/GenBank/DDBJ whole genome shotgun (WGS) entry which is preliminary data.</text>
</comment>
<name>A0ABT8NDT5_9BACL</name>
<dbReference type="SUPFAM" id="SSF141571">
    <property type="entry name" value="Pentapeptide repeat-like"/>
    <property type="match status" value="1"/>
</dbReference>